<gene>
    <name evidence="2" type="ORF">CANCADRAFT_84553</name>
</gene>
<evidence type="ECO:0000313" key="3">
    <source>
        <dbReference type="Proteomes" id="UP000095023"/>
    </source>
</evidence>
<proteinExistence type="predicted"/>
<dbReference type="InterPro" id="IPR036291">
    <property type="entry name" value="NAD(P)-bd_dom_sf"/>
</dbReference>
<dbReference type="PANTHER" id="PTHR15020">
    <property type="entry name" value="FLAVIN REDUCTASE-RELATED"/>
    <property type="match status" value="1"/>
</dbReference>
<dbReference type="PANTHER" id="PTHR15020:SF50">
    <property type="entry name" value="UPF0659 PROTEIN YMR090W"/>
    <property type="match status" value="1"/>
</dbReference>
<organism evidence="2 3">
    <name type="scientific">Tortispora caseinolytica NRRL Y-17796</name>
    <dbReference type="NCBI Taxonomy" id="767744"/>
    <lineage>
        <taxon>Eukaryota</taxon>
        <taxon>Fungi</taxon>
        <taxon>Dikarya</taxon>
        <taxon>Ascomycota</taxon>
        <taxon>Saccharomycotina</taxon>
        <taxon>Trigonopsidomycetes</taxon>
        <taxon>Trigonopsidales</taxon>
        <taxon>Trigonopsidaceae</taxon>
        <taxon>Tortispora</taxon>
    </lineage>
</organism>
<dbReference type="Proteomes" id="UP000095023">
    <property type="component" value="Unassembled WGS sequence"/>
</dbReference>
<accession>A0A1E4TKM1</accession>
<evidence type="ECO:0000259" key="1">
    <source>
        <dbReference type="Pfam" id="PF13460"/>
    </source>
</evidence>
<dbReference type="CDD" id="cd05243">
    <property type="entry name" value="SDR_a5"/>
    <property type="match status" value="1"/>
</dbReference>
<dbReference type="Pfam" id="PF13460">
    <property type="entry name" value="NAD_binding_10"/>
    <property type="match status" value="1"/>
</dbReference>
<dbReference type="AlphaFoldDB" id="A0A1E4TKM1"/>
<sequence length="223" mass="23964">MSSTITIIGGHGKIARILTPLLVKRGVQVHNVIRKSEQMSAIKALGGNPVLFDVENRSSEELQDAVRGSDALIFAAGAGGGSTKEAKHTIDYGCSVKAVDACKAVGIKRFVQISFIGVENEGNPEIEGEIFHAYRIAKRQADHYLRETNLDWTVVRPGALTDDKGDNSVILGYDLAGEKGSVKRANVALLIDAVLQNNNTIHKNIDVLDGPDPVEKALAELLK</sequence>
<dbReference type="EMBL" id="KV453841">
    <property type="protein sequence ID" value="ODV92305.1"/>
    <property type="molecule type" value="Genomic_DNA"/>
</dbReference>
<dbReference type="SUPFAM" id="SSF51735">
    <property type="entry name" value="NAD(P)-binding Rossmann-fold domains"/>
    <property type="match status" value="1"/>
</dbReference>
<dbReference type="Gene3D" id="3.40.50.720">
    <property type="entry name" value="NAD(P)-binding Rossmann-like Domain"/>
    <property type="match status" value="1"/>
</dbReference>
<keyword evidence="3" id="KW-1185">Reference proteome</keyword>
<name>A0A1E4TKM1_9ASCO</name>
<evidence type="ECO:0000313" key="2">
    <source>
        <dbReference type="EMBL" id="ODV92305.1"/>
    </source>
</evidence>
<dbReference type="OrthoDB" id="10254604at2759"/>
<protein>
    <recommendedName>
        <fullName evidence="1">NAD(P)-binding domain-containing protein</fullName>
    </recommendedName>
</protein>
<feature type="domain" description="NAD(P)-binding" evidence="1">
    <location>
        <begin position="9"/>
        <end position="197"/>
    </location>
</feature>
<dbReference type="InterPro" id="IPR016040">
    <property type="entry name" value="NAD(P)-bd_dom"/>
</dbReference>
<reference evidence="3" key="1">
    <citation type="submission" date="2016-02" db="EMBL/GenBank/DDBJ databases">
        <title>Comparative genomics of biotechnologically important yeasts.</title>
        <authorList>
            <consortium name="DOE Joint Genome Institute"/>
            <person name="Riley R."/>
            <person name="Haridas S."/>
            <person name="Wolfe K.H."/>
            <person name="Lopes M.R."/>
            <person name="Hittinger C.T."/>
            <person name="Goker M."/>
            <person name="Salamov A."/>
            <person name="Wisecaver J."/>
            <person name="Long T.M."/>
            <person name="Aerts A.L."/>
            <person name="Barry K."/>
            <person name="Choi C."/>
            <person name="Clum A."/>
            <person name="Coughlan A.Y."/>
            <person name="Deshpande S."/>
            <person name="Douglass A.P."/>
            <person name="Hanson S.J."/>
            <person name="Klenk H.-P."/>
            <person name="Labutti K."/>
            <person name="Lapidus A."/>
            <person name="Lindquist E."/>
            <person name="Lipzen A."/>
            <person name="Meier-Kolthoff J.P."/>
            <person name="Ohm R.A."/>
            <person name="Otillar R.P."/>
            <person name="Pangilinan J."/>
            <person name="Peng Y."/>
            <person name="Rokas A."/>
            <person name="Rosa C.A."/>
            <person name="Scheuner C."/>
            <person name="Sibirny A.A."/>
            <person name="Slot J.C."/>
            <person name="Stielow J.B."/>
            <person name="Sun H."/>
            <person name="Kurtzman C.P."/>
            <person name="Blackwell M."/>
            <person name="Jeffries T.W."/>
            <person name="Grigoriev I.V."/>
        </authorList>
    </citation>
    <scope>NUCLEOTIDE SEQUENCE [LARGE SCALE GENOMIC DNA]</scope>
    <source>
        <strain evidence="3">NRRL Y-17796</strain>
    </source>
</reference>